<feature type="transmembrane region" description="Helical" evidence="1">
    <location>
        <begin position="81"/>
        <end position="105"/>
    </location>
</feature>
<dbReference type="KEGG" id="hhb:Hhub_5125"/>
<organism evidence="2 3">
    <name type="scientific">Halobacterium hubeiense</name>
    <dbReference type="NCBI Taxonomy" id="1407499"/>
    <lineage>
        <taxon>Archaea</taxon>
        <taxon>Methanobacteriati</taxon>
        <taxon>Methanobacteriota</taxon>
        <taxon>Stenosarchaea group</taxon>
        <taxon>Halobacteria</taxon>
        <taxon>Halobacteriales</taxon>
        <taxon>Halobacteriaceae</taxon>
        <taxon>Halobacterium</taxon>
    </lineage>
</organism>
<accession>A0A0U5H565</accession>
<dbReference type="Proteomes" id="UP000066737">
    <property type="component" value="Plasmid pSTJ002"/>
</dbReference>
<feature type="transmembrane region" description="Helical" evidence="1">
    <location>
        <begin position="30"/>
        <end position="49"/>
    </location>
</feature>
<sequence>MTGGPATATRDWTRDLRDALGYPLTSDARLLSAAVVALATYVILVLSSFPQFSVQVLSTDPTDIGYAVTALTREVYLTTGYLGLALVATYAVLAGVAVTNALALVQRTRRRSVSTIVGVLPGLLAAGCASCGAGVLGALGFVGAMAALPFDGNLLRVGGIALLLFFLGRAGDPQTCSLDGGGRA</sequence>
<proteinExistence type="predicted"/>
<dbReference type="RefSeq" id="WP_059058995.1">
    <property type="nucleotide sequence ID" value="NZ_CEML01000009.1"/>
</dbReference>
<evidence type="ECO:0000313" key="3">
    <source>
        <dbReference type="Proteomes" id="UP000066737"/>
    </source>
</evidence>
<dbReference type="EMBL" id="LN831304">
    <property type="protein sequence ID" value="CQH64659.1"/>
    <property type="molecule type" value="Genomic_DNA"/>
</dbReference>
<gene>
    <name evidence="2" type="ORF">HHUB_5125</name>
</gene>
<name>A0A0U5H565_9EURY</name>
<reference evidence="3" key="1">
    <citation type="journal article" date="2016" name="Environ. Microbiol.">
        <title>The complete genome of a viable archaeum isolated from 123-million-year-old rock salt.</title>
        <authorList>
            <person name="Jaakkola S.T."/>
            <person name="Pfeiffer F."/>
            <person name="Ravantti J.J."/>
            <person name="Guo Q."/>
            <person name="Liu Y."/>
            <person name="Chen X."/>
            <person name="Ma H."/>
            <person name="Yang C."/>
            <person name="Oksanen H.M."/>
            <person name="Bamford D.H."/>
        </authorList>
    </citation>
    <scope>NUCLEOTIDE SEQUENCE</scope>
    <source>
        <strain evidence="3">JI20-1</strain>
        <plasmid evidence="3">Plasmid pSTJ002</plasmid>
    </source>
</reference>
<dbReference type="AlphaFoldDB" id="A0A0U5H565"/>
<dbReference type="GeneID" id="26660747"/>
<keyword evidence="3" id="KW-1185">Reference proteome</keyword>
<evidence type="ECO:0000313" key="2">
    <source>
        <dbReference type="EMBL" id="CQH64659.1"/>
    </source>
</evidence>
<keyword evidence="1" id="KW-0812">Transmembrane</keyword>
<evidence type="ECO:0000256" key="1">
    <source>
        <dbReference type="SAM" id="Phobius"/>
    </source>
</evidence>
<geneLocation type="plasmid" evidence="3">
    <name>pSTJ002</name>
</geneLocation>
<dbReference type="OrthoDB" id="177342at2157"/>
<feature type="transmembrane region" description="Helical" evidence="1">
    <location>
        <begin position="154"/>
        <end position="171"/>
    </location>
</feature>
<keyword evidence="1" id="KW-0472">Membrane</keyword>
<keyword evidence="1" id="KW-1133">Transmembrane helix</keyword>
<protein>
    <submittedName>
        <fullName evidence="2">Uncharacterized protein</fullName>
    </submittedName>
</protein>
<feature type="transmembrane region" description="Helical" evidence="1">
    <location>
        <begin position="117"/>
        <end position="148"/>
    </location>
</feature>